<dbReference type="Pfam" id="PF12973">
    <property type="entry name" value="Cupin_7"/>
    <property type="match status" value="1"/>
</dbReference>
<evidence type="ECO:0000313" key="2">
    <source>
        <dbReference type="EMBL" id="QEX21685.1"/>
    </source>
</evidence>
<protein>
    <recommendedName>
        <fullName evidence="1">ChrR-like cupin domain-containing protein</fullName>
    </recommendedName>
</protein>
<accession>A0A5J6MYD7</accession>
<dbReference type="AlphaFoldDB" id="A0A5J6MYD7"/>
<dbReference type="InterPro" id="IPR014710">
    <property type="entry name" value="RmlC-like_jellyroll"/>
</dbReference>
<gene>
    <name evidence="2" type="ORF">FRZ61_16140</name>
</gene>
<organism evidence="2 3">
    <name type="scientific">Hypericibacter adhaerens</name>
    <dbReference type="NCBI Taxonomy" id="2602016"/>
    <lineage>
        <taxon>Bacteria</taxon>
        <taxon>Pseudomonadati</taxon>
        <taxon>Pseudomonadota</taxon>
        <taxon>Alphaproteobacteria</taxon>
        <taxon>Rhodospirillales</taxon>
        <taxon>Dongiaceae</taxon>
        <taxon>Hypericibacter</taxon>
    </lineage>
</organism>
<evidence type="ECO:0000313" key="3">
    <source>
        <dbReference type="Proteomes" id="UP000325797"/>
    </source>
</evidence>
<name>A0A5J6MYD7_9PROT</name>
<dbReference type="Proteomes" id="UP000325797">
    <property type="component" value="Chromosome"/>
</dbReference>
<dbReference type="InterPro" id="IPR025979">
    <property type="entry name" value="ChrR-like_cupin_dom"/>
</dbReference>
<dbReference type="InterPro" id="IPR011051">
    <property type="entry name" value="RmlC_Cupin_sf"/>
</dbReference>
<dbReference type="Gene3D" id="2.60.120.10">
    <property type="entry name" value="Jelly Rolls"/>
    <property type="match status" value="1"/>
</dbReference>
<dbReference type="EMBL" id="CP042582">
    <property type="protein sequence ID" value="QEX21685.1"/>
    <property type="molecule type" value="Genomic_DNA"/>
</dbReference>
<reference evidence="2 3" key="1">
    <citation type="submission" date="2019-08" db="EMBL/GenBank/DDBJ databases">
        <title>Hyperibacter terrae gen. nov., sp. nov. and Hyperibacter viscosus sp. nov., two new members in the family Rhodospirillaceae isolated from the rhizosphere of Hypericum perforatum.</title>
        <authorList>
            <person name="Noviana Z."/>
        </authorList>
    </citation>
    <scope>NUCLEOTIDE SEQUENCE [LARGE SCALE GENOMIC DNA]</scope>
    <source>
        <strain evidence="2 3">R5959</strain>
    </source>
</reference>
<dbReference type="KEGG" id="hadh:FRZ61_16140"/>
<dbReference type="RefSeq" id="WP_191909355.1">
    <property type="nucleotide sequence ID" value="NZ_CP042582.1"/>
</dbReference>
<feature type="domain" description="ChrR-like cupin" evidence="1">
    <location>
        <begin position="29"/>
        <end position="116"/>
    </location>
</feature>
<evidence type="ECO:0000259" key="1">
    <source>
        <dbReference type="Pfam" id="PF12973"/>
    </source>
</evidence>
<keyword evidence="3" id="KW-1185">Reference proteome</keyword>
<sequence length="129" mass="14343">MNADSGRLAALRRITNINEAPFVPDDRYGAAAPGFTWLPLDYDKKTGDGFFLLRFAPGTRSLPHEHSHGESFLIMEGELRDSDGVVFRAGDFVRYEPGSKHWSVAPEGCLMAVFLRGFNRRLNPGESEA</sequence>
<dbReference type="SUPFAM" id="SSF51182">
    <property type="entry name" value="RmlC-like cupins"/>
    <property type="match status" value="1"/>
</dbReference>
<dbReference type="CDD" id="cd02237">
    <property type="entry name" value="cupin_DAD_ChrR"/>
    <property type="match status" value="1"/>
</dbReference>
<proteinExistence type="predicted"/>